<evidence type="ECO:0008006" key="4">
    <source>
        <dbReference type="Google" id="ProtNLM"/>
    </source>
</evidence>
<dbReference type="STRING" id="426128.SAMN05660297_00222"/>
<keyword evidence="3" id="KW-1185">Reference proteome</keyword>
<organism evidence="2 3">
    <name type="scientific">Natronincola peptidivorans</name>
    <dbReference type="NCBI Taxonomy" id="426128"/>
    <lineage>
        <taxon>Bacteria</taxon>
        <taxon>Bacillati</taxon>
        <taxon>Bacillota</taxon>
        <taxon>Clostridia</taxon>
        <taxon>Peptostreptococcales</taxon>
        <taxon>Natronincolaceae</taxon>
        <taxon>Natronincola</taxon>
    </lineage>
</organism>
<dbReference type="EMBL" id="FOHU01000001">
    <property type="protein sequence ID" value="SES68112.1"/>
    <property type="molecule type" value="Genomic_DNA"/>
</dbReference>
<evidence type="ECO:0000313" key="3">
    <source>
        <dbReference type="Proteomes" id="UP000199568"/>
    </source>
</evidence>
<evidence type="ECO:0000256" key="1">
    <source>
        <dbReference type="SAM" id="Phobius"/>
    </source>
</evidence>
<dbReference type="AlphaFoldDB" id="A0A1H9YHX4"/>
<dbReference type="OrthoDB" id="1957962at2"/>
<dbReference type="Proteomes" id="UP000199568">
    <property type="component" value="Unassembled WGS sequence"/>
</dbReference>
<dbReference type="RefSeq" id="WP_090438008.1">
    <property type="nucleotide sequence ID" value="NZ_FOHU01000001.1"/>
</dbReference>
<name>A0A1H9YHX4_9FIRM</name>
<dbReference type="Gene3D" id="3.30.1490.480">
    <property type="entry name" value="Endolytic murein transglycosylase"/>
    <property type="match status" value="1"/>
</dbReference>
<keyword evidence="1" id="KW-1133">Transmembrane helix</keyword>
<sequence>MKQFSATSMVIGIGIGMIITSIINLLFWQEPMNSASNIDEDPFITIVQNEKNYDKSEGIDSTRTEQKNSTENIHLFDNEENNKGNQEEYNGIYISKGMNSEEIAELLMDEKIISSSEAFIEMANKLGVIHRLRYGQKKIPVDSSLEDILKILVEIP</sequence>
<proteinExistence type="predicted"/>
<reference evidence="2 3" key="1">
    <citation type="submission" date="2016-10" db="EMBL/GenBank/DDBJ databases">
        <authorList>
            <person name="de Groot N.N."/>
        </authorList>
    </citation>
    <scope>NUCLEOTIDE SEQUENCE [LARGE SCALE GENOMIC DNA]</scope>
    <source>
        <strain evidence="2 3">DSM 18979</strain>
    </source>
</reference>
<evidence type="ECO:0000313" key="2">
    <source>
        <dbReference type="EMBL" id="SES68112.1"/>
    </source>
</evidence>
<accession>A0A1H9YHX4</accession>
<gene>
    <name evidence="2" type="ORF">SAMN05660297_00222</name>
</gene>
<feature type="transmembrane region" description="Helical" evidence="1">
    <location>
        <begin position="6"/>
        <end position="28"/>
    </location>
</feature>
<keyword evidence="1" id="KW-0812">Transmembrane</keyword>
<protein>
    <recommendedName>
        <fullName evidence="4">YceG-like family protein</fullName>
    </recommendedName>
</protein>
<keyword evidence="1" id="KW-0472">Membrane</keyword>